<dbReference type="InParanoid" id="A0A165IPD9"/>
<accession>A0A165IPD9</accession>
<proteinExistence type="predicted"/>
<organism evidence="1 2">
    <name type="scientific">Calocera cornea HHB12733</name>
    <dbReference type="NCBI Taxonomy" id="1353952"/>
    <lineage>
        <taxon>Eukaryota</taxon>
        <taxon>Fungi</taxon>
        <taxon>Dikarya</taxon>
        <taxon>Basidiomycota</taxon>
        <taxon>Agaricomycotina</taxon>
        <taxon>Dacrymycetes</taxon>
        <taxon>Dacrymycetales</taxon>
        <taxon>Dacrymycetaceae</taxon>
        <taxon>Calocera</taxon>
    </lineage>
</organism>
<name>A0A165IPD9_9BASI</name>
<gene>
    <name evidence="1" type="ORF">CALCODRAFT_492107</name>
</gene>
<evidence type="ECO:0000313" key="2">
    <source>
        <dbReference type="Proteomes" id="UP000076842"/>
    </source>
</evidence>
<protein>
    <submittedName>
        <fullName evidence="1">Uncharacterized protein</fullName>
    </submittedName>
</protein>
<dbReference type="Proteomes" id="UP000076842">
    <property type="component" value="Unassembled WGS sequence"/>
</dbReference>
<evidence type="ECO:0000313" key="1">
    <source>
        <dbReference type="EMBL" id="KZT60834.1"/>
    </source>
</evidence>
<sequence>MSTWSGCQACVVLTSRPVPTTGSALQGFTFHQRSPLPSARPLLSSVVLQDAVRTPDLSNPSFWCSLLHWSFPSFTTRSVRTPNS</sequence>
<keyword evidence="2" id="KW-1185">Reference proteome</keyword>
<dbReference type="AlphaFoldDB" id="A0A165IPD9"/>
<reference evidence="1 2" key="1">
    <citation type="journal article" date="2016" name="Mol. Biol. Evol.">
        <title>Comparative Genomics of Early-Diverging Mushroom-Forming Fungi Provides Insights into the Origins of Lignocellulose Decay Capabilities.</title>
        <authorList>
            <person name="Nagy L.G."/>
            <person name="Riley R."/>
            <person name="Tritt A."/>
            <person name="Adam C."/>
            <person name="Daum C."/>
            <person name="Floudas D."/>
            <person name="Sun H."/>
            <person name="Yadav J.S."/>
            <person name="Pangilinan J."/>
            <person name="Larsson K.H."/>
            <person name="Matsuura K."/>
            <person name="Barry K."/>
            <person name="Labutti K."/>
            <person name="Kuo R."/>
            <person name="Ohm R.A."/>
            <person name="Bhattacharya S.S."/>
            <person name="Shirouzu T."/>
            <person name="Yoshinaga Y."/>
            <person name="Martin F.M."/>
            <person name="Grigoriev I.V."/>
            <person name="Hibbett D.S."/>
        </authorList>
    </citation>
    <scope>NUCLEOTIDE SEQUENCE [LARGE SCALE GENOMIC DNA]</scope>
    <source>
        <strain evidence="1 2">HHB12733</strain>
    </source>
</reference>
<dbReference type="EMBL" id="KV423928">
    <property type="protein sequence ID" value="KZT60834.1"/>
    <property type="molecule type" value="Genomic_DNA"/>
</dbReference>